<accession>A0AAV2WKG2</accession>
<evidence type="ECO:0000313" key="2">
    <source>
        <dbReference type="EMBL" id="CDQ44784.1"/>
    </source>
</evidence>
<proteinExistence type="predicted"/>
<organism evidence="2 3">
    <name type="scientific">Mycolicibacterium neoaurum</name>
    <name type="common">Mycobacterium neoaurum</name>
    <dbReference type="NCBI Taxonomy" id="1795"/>
    <lineage>
        <taxon>Bacteria</taxon>
        <taxon>Bacillati</taxon>
        <taxon>Actinomycetota</taxon>
        <taxon>Actinomycetes</taxon>
        <taxon>Mycobacteriales</taxon>
        <taxon>Mycobacteriaceae</taxon>
        <taxon>Mycolicibacterium</taxon>
    </lineage>
</organism>
<sequence length="397" mass="41388">MHTSDLAGLLALLPTGRGPVIALGDGVGALGCLAENTETIGTVLSDYAANTGGVTLVLGWSPVVPQDVSAGAFARIVTLMPGWGVRGLLPHPATCAIPTSLAAIPGLLTGPLRPDVLITRMTHRGDAVHFCTEVSWQQALVDAGVPVWAVLDDAAPAASAESGLPLDAVSVVGRAGDTPACVTPRAPEPLHEELADRVLALIPEGARVQYGPGQLGTALLQRGRTPMAVDTGLLTDAVIDLERRGLLIGEPSATYLFGDRALYDWADGRPILRGIGHSHDITRLSRGRPFFAVNTAIEIDPFGQVNVEGVGDKIVGGIGGHPDYCAAARLHPHGLSIIAVGSGFGGRCTLVDTLSRPASTPAHDIEVIVTEAGHVDLRTADWGQRRALIEKLFDRSR</sequence>
<dbReference type="EMBL" id="LK021338">
    <property type="protein sequence ID" value="CDQ44784.1"/>
    <property type="molecule type" value="Genomic_DNA"/>
</dbReference>
<dbReference type="Proteomes" id="UP000028864">
    <property type="component" value="Unassembled WGS sequence"/>
</dbReference>
<evidence type="ECO:0000313" key="3">
    <source>
        <dbReference type="Proteomes" id="UP000028864"/>
    </source>
</evidence>
<dbReference type="GO" id="GO:0016787">
    <property type="term" value="F:hydrolase activity"/>
    <property type="evidence" value="ECO:0007669"/>
    <property type="project" value="UniProtKB-KW"/>
</dbReference>
<name>A0AAV2WKG2_MYCNE</name>
<dbReference type="InterPro" id="IPR046433">
    <property type="entry name" value="ActCoA_hydro"/>
</dbReference>
<reference evidence="2" key="2">
    <citation type="submission" date="2015-09" db="EMBL/GenBank/DDBJ databases">
        <title>Draft genome sequence of Mycobacterium neoaurum DSM 44074.</title>
        <authorList>
            <person name="Croce O."/>
            <person name="Robert C."/>
            <person name="Raoult D."/>
            <person name="Drancourt M."/>
        </authorList>
    </citation>
    <scope>NUCLEOTIDE SEQUENCE</scope>
    <source>
        <strain evidence="2">DSM 44074</strain>
    </source>
</reference>
<dbReference type="AlphaFoldDB" id="A0AAV2WKG2"/>
<feature type="domain" description="Acetyl-CoA hydrolase/transferase C-terminal" evidence="1">
    <location>
        <begin position="258"/>
        <end position="388"/>
    </location>
</feature>
<gene>
    <name evidence="2" type="ORF">BN1047_02664</name>
</gene>
<dbReference type="RefSeq" id="WP_042509748.1">
    <property type="nucleotide sequence ID" value="NZ_LK021338.1"/>
</dbReference>
<dbReference type="Gene3D" id="3.30.750.70">
    <property type="entry name" value="4-hydroxybutyrate coenzyme like domains"/>
    <property type="match status" value="1"/>
</dbReference>
<evidence type="ECO:0000259" key="1">
    <source>
        <dbReference type="Pfam" id="PF13336"/>
    </source>
</evidence>
<dbReference type="InterPro" id="IPR038460">
    <property type="entry name" value="AcetylCoA_hyd_C_sf"/>
</dbReference>
<dbReference type="Pfam" id="PF13336">
    <property type="entry name" value="AcetylCoA_hyd_C"/>
    <property type="match status" value="1"/>
</dbReference>
<dbReference type="InterPro" id="IPR037171">
    <property type="entry name" value="NagB/RpiA_transferase-like"/>
</dbReference>
<dbReference type="SUPFAM" id="SSF100950">
    <property type="entry name" value="NagB/RpiA/CoA transferase-like"/>
    <property type="match status" value="1"/>
</dbReference>
<dbReference type="Gene3D" id="3.40.1080.20">
    <property type="entry name" value="Acetyl-CoA hydrolase/transferase C-terminal domain"/>
    <property type="match status" value="1"/>
</dbReference>
<reference evidence="2" key="1">
    <citation type="submission" date="2014-05" db="EMBL/GenBank/DDBJ databases">
        <authorList>
            <person name="Urmite Genomes"/>
        </authorList>
    </citation>
    <scope>NUCLEOTIDE SEQUENCE</scope>
    <source>
        <strain evidence="2">DSM 44074</strain>
    </source>
</reference>
<dbReference type="InterPro" id="IPR026888">
    <property type="entry name" value="AcetylCoA_hyd_C"/>
</dbReference>
<protein>
    <submittedName>
        <fullName evidence="2">Acetyl-CoA hydrolase/transferase</fullName>
    </submittedName>
</protein>
<dbReference type="GO" id="GO:0006083">
    <property type="term" value="P:acetate metabolic process"/>
    <property type="evidence" value="ECO:0007669"/>
    <property type="project" value="InterPro"/>
</dbReference>
<keyword evidence="2" id="KW-0378">Hydrolase</keyword>
<dbReference type="GO" id="GO:0008775">
    <property type="term" value="F:acetate CoA-transferase activity"/>
    <property type="evidence" value="ECO:0007669"/>
    <property type="project" value="InterPro"/>
</dbReference>
<dbReference type="PANTHER" id="PTHR21432:SF20">
    <property type="entry name" value="ACETYL-COA HYDROLASE"/>
    <property type="match status" value="1"/>
</dbReference>
<dbReference type="PANTHER" id="PTHR21432">
    <property type="entry name" value="ACETYL-COA HYDROLASE-RELATED"/>
    <property type="match status" value="1"/>
</dbReference>